<evidence type="ECO:0000256" key="1">
    <source>
        <dbReference type="SAM" id="MobiDB-lite"/>
    </source>
</evidence>
<proteinExistence type="predicted"/>
<sequence>MKYLKLALLPLSLTVAGSVFAGQWSDPVRVTGFDTQNEIVSFSKQLLNIVCESTGQIATYAPSVAGNTIDDFTKTLMLESFKNDQYISVYIDSCRSDGVAYITGVKTSATPSDDFDPDAPVSDPDL</sequence>
<feature type="chain" id="PRO_5013336754" evidence="2">
    <location>
        <begin position="22"/>
        <end position="126"/>
    </location>
</feature>
<keyword evidence="2" id="KW-0732">Signal</keyword>
<organism evidence="3 4">
    <name type="scientific">Vibrio aerogenes CECT 7868</name>
    <dbReference type="NCBI Taxonomy" id="1216006"/>
    <lineage>
        <taxon>Bacteria</taxon>
        <taxon>Pseudomonadati</taxon>
        <taxon>Pseudomonadota</taxon>
        <taxon>Gammaproteobacteria</taxon>
        <taxon>Vibrionales</taxon>
        <taxon>Vibrionaceae</taxon>
        <taxon>Vibrio</taxon>
    </lineage>
</organism>
<dbReference type="AlphaFoldDB" id="A0A1M6DP33"/>
<dbReference type="OrthoDB" id="9920470at2"/>
<dbReference type="EMBL" id="FQXZ01000046">
    <property type="protein sequence ID" value="SHI74971.1"/>
    <property type="molecule type" value="Genomic_DNA"/>
</dbReference>
<gene>
    <name evidence="3" type="ORF">VA7868_04282</name>
</gene>
<accession>A0A1M6DP33</accession>
<feature type="region of interest" description="Disordered" evidence="1">
    <location>
        <begin position="107"/>
        <end position="126"/>
    </location>
</feature>
<keyword evidence="4" id="KW-1185">Reference proteome</keyword>
<name>A0A1M6DP33_9VIBR</name>
<dbReference type="Proteomes" id="UP000184608">
    <property type="component" value="Unassembled WGS sequence"/>
</dbReference>
<evidence type="ECO:0000256" key="2">
    <source>
        <dbReference type="SAM" id="SignalP"/>
    </source>
</evidence>
<evidence type="ECO:0000313" key="3">
    <source>
        <dbReference type="EMBL" id="SHI74971.1"/>
    </source>
</evidence>
<dbReference type="RefSeq" id="WP_073605869.1">
    <property type="nucleotide sequence ID" value="NZ_FQXZ01000046.1"/>
</dbReference>
<protein>
    <submittedName>
        <fullName evidence="3">Uncharacterized protein</fullName>
    </submittedName>
</protein>
<evidence type="ECO:0000313" key="4">
    <source>
        <dbReference type="Proteomes" id="UP000184608"/>
    </source>
</evidence>
<reference evidence="3 4" key="1">
    <citation type="submission" date="2016-11" db="EMBL/GenBank/DDBJ databases">
        <authorList>
            <person name="Jaros S."/>
            <person name="Januszkiewicz K."/>
            <person name="Wedrychowicz H."/>
        </authorList>
    </citation>
    <scope>NUCLEOTIDE SEQUENCE [LARGE SCALE GENOMIC DNA]</scope>
    <source>
        <strain evidence="3 4">CECT 7868</strain>
    </source>
</reference>
<feature type="signal peptide" evidence="2">
    <location>
        <begin position="1"/>
        <end position="21"/>
    </location>
</feature>